<evidence type="ECO:0000259" key="28">
    <source>
        <dbReference type="Pfam" id="PF03061"/>
    </source>
</evidence>
<keyword evidence="14" id="KW-0472">Membrane</keyword>
<evidence type="ECO:0000256" key="1">
    <source>
        <dbReference type="ARBA" id="ARBA00004496"/>
    </source>
</evidence>
<comment type="catalytic activity">
    <reaction evidence="26">
        <text>tetradecanoyl-CoA + H2O = tetradecanoate + CoA + H(+)</text>
        <dbReference type="Rhea" id="RHEA:40119"/>
        <dbReference type="ChEBI" id="CHEBI:15377"/>
        <dbReference type="ChEBI" id="CHEBI:15378"/>
        <dbReference type="ChEBI" id="CHEBI:30807"/>
        <dbReference type="ChEBI" id="CHEBI:57287"/>
        <dbReference type="ChEBI" id="CHEBI:57385"/>
    </reaction>
    <physiologicalReaction direction="left-to-right" evidence="26">
        <dbReference type="Rhea" id="RHEA:40120"/>
    </physiologicalReaction>
</comment>
<feature type="region of interest" description="Disordered" evidence="27">
    <location>
        <begin position="1"/>
        <end position="31"/>
    </location>
</feature>
<dbReference type="EnsemblMetazoa" id="XM_038222700.1">
    <property type="protein sequence ID" value="XP_038078628.1"/>
    <property type="gene ID" value="LOC119745973"/>
</dbReference>
<dbReference type="GO" id="GO:0005758">
    <property type="term" value="C:mitochondrial intermembrane space"/>
    <property type="evidence" value="ECO:0007669"/>
    <property type="project" value="UniProtKB-SubCell"/>
</dbReference>
<keyword evidence="13" id="KW-0496">Mitochondrion</keyword>
<evidence type="ECO:0000256" key="27">
    <source>
        <dbReference type="SAM" id="MobiDB-lite"/>
    </source>
</evidence>
<feature type="domain" description="Thioesterase" evidence="28">
    <location>
        <begin position="268"/>
        <end position="340"/>
    </location>
</feature>
<dbReference type="AlphaFoldDB" id="A0A914BQP6"/>
<dbReference type="InterPro" id="IPR006683">
    <property type="entry name" value="Thioestr_dom"/>
</dbReference>
<evidence type="ECO:0000256" key="26">
    <source>
        <dbReference type="ARBA" id="ARBA00048180"/>
    </source>
</evidence>
<dbReference type="PANTHER" id="PTHR12418">
    <property type="entry name" value="ACYL-COENZYME A THIOESTERASE THEM4"/>
    <property type="match status" value="1"/>
</dbReference>
<dbReference type="PANTHER" id="PTHR12418:SF19">
    <property type="entry name" value="ACYL-COENZYME A THIOESTERASE THEM4"/>
    <property type="match status" value="1"/>
</dbReference>
<evidence type="ECO:0000256" key="5">
    <source>
        <dbReference type="ARBA" id="ARBA00022475"/>
    </source>
</evidence>
<evidence type="ECO:0000256" key="6">
    <source>
        <dbReference type="ARBA" id="ARBA00022490"/>
    </source>
</evidence>
<dbReference type="GO" id="GO:0016787">
    <property type="term" value="F:hydrolase activity"/>
    <property type="evidence" value="ECO:0007669"/>
    <property type="project" value="UniProtKB-KW"/>
</dbReference>
<comment type="similarity">
    <text evidence="18">Belongs to the THEM4/THEM5 thioesterase family.</text>
</comment>
<keyword evidence="9" id="KW-0378">Hydrolase</keyword>
<evidence type="ECO:0000313" key="29">
    <source>
        <dbReference type="EnsemblMetazoa" id="XP_038078628.1"/>
    </source>
</evidence>
<keyword evidence="11" id="KW-0809">Transit peptide</keyword>
<evidence type="ECO:0000256" key="9">
    <source>
        <dbReference type="ARBA" id="ARBA00022801"/>
    </source>
</evidence>
<dbReference type="GeneID" id="119745973"/>
<keyword evidence="7" id="KW-0053">Apoptosis</keyword>
<dbReference type="EC" id="3.1.2.2" evidence="19"/>
<comment type="catalytic activity">
    <reaction evidence="17">
        <text>(9Z)-octadecenoyl-CoA + H2O = (9Z)-octadecenoate + CoA + H(+)</text>
        <dbReference type="Rhea" id="RHEA:40139"/>
        <dbReference type="ChEBI" id="CHEBI:15377"/>
        <dbReference type="ChEBI" id="CHEBI:15378"/>
        <dbReference type="ChEBI" id="CHEBI:30823"/>
        <dbReference type="ChEBI" id="CHEBI:57287"/>
        <dbReference type="ChEBI" id="CHEBI:57387"/>
    </reaction>
    <physiologicalReaction direction="left-to-right" evidence="17">
        <dbReference type="Rhea" id="RHEA:40140"/>
    </physiologicalReaction>
</comment>
<evidence type="ECO:0000256" key="16">
    <source>
        <dbReference type="ARBA" id="ARBA00035852"/>
    </source>
</evidence>
<dbReference type="OrthoDB" id="506431at2759"/>
<dbReference type="GO" id="GO:0006915">
    <property type="term" value="P:apoptotic process"/>
    <property type="evidence" value="ECO:0007669"/>
    <property type="project" value="UniProtKB-KW"/>
</dbReference>
<accession>A0A914BQP6</accession>
<evidence type="ECO:0000256" key="24">
    <source>
        <dbReference type="ARBA" id="ARBA00047969"/>
    </source>
</evidence>
<organism evidence="29 30">
    <name type="scientific">Patiria miniata</name>
    <name type="common">Bat star</name>
    <name type="synonym">Asterina miniata</name>
    <dbReference type="NCBI Taxonomy" id="46514"/>
    <lineage>
        <taxon>Eukaryota</taxon>
        <taxon>Metazoa</taxon>
        <taxon>Echinodermata</taxon>
        <taxon>Eleutherozoa</taxon>
        <taxon>Asterozoa</taxon>
        <taxon>Asteroidea</taxon>
        <taxon>Valvatacea</taxon>
        <taxon>Valvatida</taxon>
        <taxon>Asterinidae</taxon>
        <taxon>Patiria</taxon>
    </lineage>
</organism>
<dbReference type="Proteomes" id="UP000887568">
    <property type="component" value="Unplaced"/>
</dbReference>
<comment type="catalytic activity">
    <reaction evidence="16">
        <text>(5Z,8Z,11Z,14Z)-eicosatetraenoyl-CoA + H2O = (5Z,8Z,11Z,14Z)-eicosatetraenoate + CoA + H(+)</text>
        <dbReference type="Rhea" id="RHEA:40151"/>
        <dbReference type="ChEBI" id="CHEBI:15377"/>
        <dbReference type="ChEBI" id="CHEBI:15378"/>
        <dbReference type="ChEBI" id="CHEBI:32395"/>
        <dbReference type="ChEBI" id="CHEBI:57287"/>
        <dbReference type="ChEBI" id="CHEBI:57368"/>
    </reaction>
    <physiologicalReaction direction="left-to-right" evidence="16">
        <dbReference type="Rhea" id="RHEA:40152"/>
    </physiologicalReaction>
</comment>
<evidence type="ECO:0000256" key="20">
    <source>
        <dbReference type="ARBA" id="ARBA00040123"/>
    </source>
</evidence>
<dbReference type="GO" id="GO:0006631">
    <property type="term" value="P:fatty acid metabolic process"/>
    <property type="evidence" value="ECO:0007669"/>
    <property type="project" value="UniProtKB-KW"/>
</dbReference>
<dbReference type="InterPro" id="IPR029069">
    <property type="entry name" value="HotDog_dom_sf"/>
</dbReference>
<dbReference type="GO" id="GO:0005743">
    <property type="term" value="C:mitochondrial inner membrane"/>
    <property type="evidence" value="ECO:0007669"/>
    <property type="project" value="UniProtKB-SubCell"/>
</dbReference>
<dbReference type="Pfam" id="PF03061">
    <property type="entry name" value="4HBT"/>
    <property type="match status" value="1"/>
</dbReference>
<keyword evidence="6" id="KW-0963">Cytoplasm</keyword>
<evidence type="ECO:0000256" key="17">
    <source>
        <dbReference type="ARBA" id="ARBA00037002"/>
    </source>
</evidence>
<sequence>MQEMLAPAVHSRDFSGRAKHAGPSNSAGSPPQFEVTVSALYDEEFVDELLNQEAVAYDPAQSEFDLTSVLADNQAITAQADFDVLPSEDIYNGSEAIGPEIFSNLAERAVKAVTLPIKKETYAKIAEKYVTPSNAVAVSAPRIDSELWGTIPASARSKDVILQKIQKQVIKGKERVSSHIPPNEAMSTASQDDWLPETQELFLKLEAEKGWTLMKRTDADHQTLDHTFTRIRTAKGQAFHFAIFLYEGERKLRGVCQFSDETNGLLRGWVHAGAIATMHDSTTAVLATNMGAKLAFTAYIHINFMRPIPVRSPILMEAKIEKMEGKKMFLTSSLKSQDETMVYSDCRALWIDAANSKL</sequence>
<reference evidence="29" key="1">
    <citation type="submission" date="2022-11" db="UniProtKB">
        <authorList>
            <consortium name="EnsemblMetazoa"/>
        </authorList>
    </citation>
    <scope>IDENTIFICATION</scope>
</reference>
<evidence type="ECO:0000256" key="23">
    <source>
        <dbReference type="ARBA" id="ARBA00047734"/>
    </source>
</evidence>
<keyword evidence="12" id="KW-0443">Lipid metabolism</keyword>
<comment type="subcellular location">
    <subcellularLocation>
        <location evidence="3">Cell projection</location>
        <location evidence="3">Ruffle membrane</location>
    </subcellularLocation>
    <subcellularLocation>
        <location evidence="1">Cytoplasm</location>
    </subcellularLocation>
    <subcellularLocation>
        <location evidence="4">Mitochondrion inner membrane</location>
        <topology evidence="4">Peripheral membrane protein</topology>
    </subcellularLocation>
    <subcellularLocation>
        <location evidence="2">Mitochondrion intermembrane space</location>
    </subcellularLocation>
</comment>
<evidence type="ECO:0000256" key="10">
    <source>
        <dbReference type="ARBA" id="ARBA00022832"/>
    </source>
</evidence>
<evidence type="ECO:0000256" key="15">
    <source>
        <dbReference type="ARBA" id="ARBA00023273"/>
    </source>
</evidence>
<evidence type="ECO:0000256" key="8">
    <source>
        <dbReference type="ARBA" id="ARBA00022792"/>
    </source>
</evidence>
<dbReference type="SUPFAM" id="SSF54637">
    <property type="entry name" value="Thioesterase/thiol ester dehydrase-isomerase"/>
    <property type="match status" value="1"/>
</dbReference>
<comment type="catalytic activity">
    <reaction evidence="25">
        <text>dodecanoyl-CoA + H2O = dodecanoate + CoA + H(+)</text>
        <dbReference type="Rhea" id="RHEA:30135"/>
        <dbReference type="ChEBI" id="CHEBI:15377"/>
        <dbReference type="ChEBI" id="CHEBI:15378"/>
        <dbReference type="ChEBI" id="CHEBI:18262"/>
        <dbReference type="ChEBI" id="CHEBI:57287"/>
        <dbReference type="ChEBI" id="CHEBI:57375"/>
    </reaction>
    <physiologicalReaction direction="left-to-right" evidence="25">
        <dbReference type="Rhea" id="RHEA:30136"/>
    </physiologicalReaction>
</comment>
<dbReference type="CDD" id="cd03443">
    <property type="entry name" value="PaaI_thioesterase"/>
    <property type="match status" value="1"/>
</dbReference>
<name>A0A914BQP6_PATMI</name>
<protein>
    <recommendedName>
        <fullName evidence="20">Acyl-coenzyme A thioesterase THEM4</fullName>
        <ecNumber evidence="19">3.1.2.2</ecNumber>
    </recommendedName>
    <alternativeName>
        <fullName evidence="21">Thioesterase superfamily member 4</fullName>
    </alternativeName>
</protein>
<keyword evidence="15" id="KW-0966">Cell projection</keyword>
<evidence type="ECO:0000256" key="25">
    <source>
        <dbReference type="ARBA" id="ARBA00048074"/>
    </source>
</evidence>
<evidence type="ECO:0000256" key="14">
    <source>
        <dbReference type="ARBA" id="ARBA00023136"/>
    </source>
</evidence>
<evidence type="ECO:0000256" key="22">
    <source>
        <dbReference type="ARBA" id="ARBA00047588"/>
    </source>
</evidence>
<evidence type="ECO:0000256" key="13">
    <source>
        <dbReference type="ARBA" id="ARBA00023128"/>
    </source>
</evidence>
<comment type="catalytic activity">
    <reaction evidence="22">
        <text>octanoyl-CoA + H2O = octanoate + CoA + H(+)</text>
        <dbReference type="Rhea" id="RHEA:30143"/>
        <dbReference type="ChEBI" id="CHEBI:15377"/>
        <dbReference type="ChEBI" id="CHEBI:15378"/>
        <dbReference type="ChEBI" id="CHEBI:25646"/>
        <dbReference type="ChEBI" id="CHEBI:57287"/>
        <dbReference type="ChEBI" id="CHEBI:57386"/>
    </reaction>
    <physiologicalReaction direction="left-to-right" evidence="22">
        <dbReference type="Rhea" id="RHEA:30144"/>
    </physiologicalReaction>
</comment>
<dbReference type="InterPro" id="IPR052365">
    <property type="entry name" value="THEM4/THEM5_acyl-CoA_thioest"/>
</dbReference>
<evidence type="ECO:0000256" key="21">
    <source>
        <dbReference type="ARBA" id="ARBA00043210"/>
    </source>
</evidence>
<keyword evidence="30" id="KW-1185">Reference proteome</keyword>
<evidence type="ECO:0000256" key="3">
    <source>
        <dbReference type="ARBA" id="ARBA00004632"/>
    </source>
</evidence>
<evidence type="ECO:0000256" key="7">
    <source>
        <dbReference type="ARBA" id="ARBA00022703"/>
    </source>
</evidence>
<evidence type="ECO:0000256" key="4">
    <source>
        <dbReference type="ARBA" id="ARBA00004637"/>
    </source>
</evidence>
<keyword evidence="10" id="KW-0276">Fatty acid metabolism</keyword>
<dbReference type="Gene3D" id="3.10.129.10">
    <property type="entry name" value="Hotdog Thioesterase"/>
    <property type="match status" value="1"/>
</dbReference>
<evidence type="ECO:0000256" key="19">
    <source>
        <dbReference type="ARBA" id="ARBA00038848"/>
    </source>
</evidence>
<keyword evidence="8" id="KW-0999">Mitochondrion inner membrane</keyword>
<evidence type="ECO:0000256" key="2">
    <source>
        <dbReference type="ARBA" id="ARBA00004569"/>
    </source>
</evidence>
<evidence type="ECO:0000256" key="11">
    <source>
        <dbReference type="ARBA" id="ARBA00022946"/>
    </source>
</evidence>
<keyword evidence="5" id="KW-1003">Cell membrane</keyword>
<dbReference type="RefSeq" id="XP_038078628.1">
    <property type="nucleotide sequence ID" value="XM_038222700.1"/>
</dbReference>
<dbReference type="GO" id="GO:0032587">
    <property type="term" value="C:ruffle membrane"/>
    <property type="evidence" value="ECO:0007669"/>
    <property type="project" value="UniProtKB-SubCell"/>
</dbReference>
<comment type="catalytic activity">
    <reaction evidence="23">
        <text>hexadecanoyl-CoA + H2O = hexadecanoate + CoA + H(+)</text>
        <dbReference type="Rhea" id="RHEA:16645"/>
        <dbReference type="ChEBI" id="CHEBI:7896"/>
        <dbReference type="ChEBI" id="CHEBI:15377"/>
        <dbReference type="ChEBI" id="CHEBI:15378"/>
        <dbReference type="ChEBI" id="CHEBI:57287"/>
        <dbReference type="ChEBI" id="CHEBI:57379"/>
        <dbReference type="EC" id="3.1.2.2"/>
    </reaction>
    <physiologicalReaction direction="left-to-right" evidence="23">
        <dbReference type="Rhea" id="RHEA:16646"/>
    </physiologicalReaction>
</comment>
<proteinExistence type="inferred from homology"/>
<evidence type="ECO:0000256" key="18">
    <source>
        <dbReference type="ARBA" id="ARBA00038456"/>
    </source>
</evidence>
<evidence type="ECO:0000256" key="12">
    <source>
        <dbReference type="ARBA" id="ARBA00023098"/>
    </source>
</evidence>
<evidence type="ECO:0000313" key="30">
    <source>
        <dbReference type="Proteomes" id="UP000887568"/>
    </source>
</evidence>
<comment type="catalytic activity">
    <reaction evidence="24">
        <text>decanoyl-CoA + H2O = decanoate + CoA + H(+)</text>
        <dbReference type="Rhea" id="RHEA:40059"/>
        <dbReference type="ChEBI" id="CHEBI:15377"/>
        <dbReference type="ChEBI" id="CHEBI:15378"/>
        <dbReference type="ChEBI" id="CHEBI:27689"/>
        <dbReference type="ChEBI" id="CHEBI:57287"/>
        <dbReference type="ChEBI" id="CHEBI:61430"/>
    </reaction>
    <physiologicalReaction direction="left-to-right" evidence="24">
        <dbReference type="Rhea" id="RHEA:40060"/>
    </physiologicalReaction>
</comment>